<dbReference type="EMBL" id="DVNZ01000133">
    <property type="protein sequence ID" value="HIU94329.1"/>
    <property type="molecule type" value="Genomic_DNA"/>
</dbReference>
<evidence type="ECO:0000313" key="2">
    <source>
        <dbReference type="Proteomes" id="UP000824128"/>
    </source>
</evidence>
<dbReference type="Pfam" id="PF01371">
    <property type="entry name" value="Trp_repressor"/>
    <property type="match status" value="1"/>
</dbReference>
<dbReference type="InterPro" id="IPR038116">
    <property type="entry name" value="TrpR-like_sf"/>
</dbReference>
<dbReference type="PANTHER" id="PTHR40080">
    <property type="entry name" value="LMO1763 PROTEIN"/>
    <property type="match status" value="1"/>
</dbReference>
<dbReference type="InterPro" id="IPR013368">
    <property type="entry name" value="YecD_YerC"/>
</dbReference>
<dbReference type="PIRSF" id="PIRSF012508">
    <property type="entry name" value="YerC"/>
    <property type="match status" value="1"/>
</dbReference>
<dbReference type="SUPFAM" id="SSF48295">
    <property type="entry name" value="TrpR-like"/>
    <property type="match status" value="1"/>
</dbReference>
<dbReference type="GO" id="GO:0043565">
    <property type="term" value="F:sequence-specific DNA binding"/>
    <property type="evidence" value="ECO:0007669"/>
    <property type="project" value="InterPro"/>
</dbReference>
<accession>A0A9D1ST91</accession>
<name>A0A9D1ST91_9FIRM</name>
<sequence>MAAYESRLRSDELDALFDAMLLLRDRSECYRFFEDVCTISELKSIAQRFGVAQKLDEGVTYQEISQQLGASTATISRVNRALAYGAGGYRLLLDRMKRKEE</sequence>
<dbReference type="Proteomes" id="UP000824128">
    <property type="component" value="Unassembled WGS sequence"/>
</dbReference>
<organism evidence="1 2">
    <name type="scientific">Candidatus Aphodomorpha intestinavium</name>
    <dbReference type="NCBI Taxonomy" id="2840672"/>
    <lineage>
        <taxon>Bacteria</taxon>
        <taxon>Bacillati</taxon>
        <taxon>Bacillota</taxon>
        <taxon>Clostridia</taxon>
        <taxon>Eubacteriales</taxon>
        <taxon>Candidatus Aphodomorpha</taxon>
    </lineage>
</organism>
<proteinExistence type="predicted"/>
<reference evidence="1" key="1">
    <citation type="submission" date="2020-10" db="EMBL/GenBank/DDBJ databases">
        <authorList>
            <person name="Gilroy R."/>
        </authorList>
    </citation>
    <scope>NUCLEOTIDE SEQUENCE</scope>
    <source>
        <strain evidence="1">ChiGjej2B2-16831</strain>
    </source>
</reference>
<protein>
    <recommendedName>
        <fullName evidence="3">Trp operon repressor</fullName>
    </recommendedName>
</protein>
<dbReference type="InterPro" id="IPR000831">
    <property type="entry name" value="Trp_repress"/>
</dbReference>
<evidence type="ECO:0000313" key="1">
    <source>
        <dbReference type="EMBL" id="HIU94329.1"/>
    </source>
</evidence>
<dbReference type="InterPro" id="IPR010921">
    <property type="entry name" value="Trp_repressor/repl_initiator"/>
</dbReference>
<dbReference type="GO" id="GO:0003700">
    <property type="term" value="F:DNA-binding transcription factor activity"/>
    <property type="evidence" value="ECO:0007669"/>
    <property type="project" value="InterPro"/>
</dbReference>
<dbReference type="Gene3D" id="1.10.1270.10">
    <property type="entry name" value="TrpR-like"/>
    <property type="match status" value="1"/>
</dbReference>
<dbReference type="AlphaFoldDB" id="A0A9D1ST91"/>
<dbReference type="PANTHER" id="PTHR40080:SF1">
    <property type="entry name" value="TRPR-LIKE PROTEIN YERC_YECD"/>
    <property type="match status" value="1"/>
</dbReference>
<reference evidence="1" key="2">
    <citation type="journal article" date="2021" name="PeerJ">
        <title>Extensive microbial diversity within the chicken gut microbiome revealed by metagenomics and culture.</title>
        <authorList>
            <person name="Gilroy R."/>
            <person name="Ravi A."/>
            <person name="Getino M."/>
            <person name="Pursley I."/>
            <person name="Horton D.L."/>
            <person name="Alikhan N.F."/>
            <person name="Baker D."/>
            <person name="Gharbi K."/>
            <person name="Hall N."/>
            <person name="Watson M."/>
            <person name="Adriaenssens E.M."/>
            <person name="Foster-Nyarko E."/>
            <person name="Jarju S."/>
            <person name="Secka A."/>
            <person name="Antonio M."/>
            <person name="Oren A."/>
            <person name="Chaudhuri R.R."/>
            <person name="La Ragione R."/>
            <person name="Hildebrand F."/>
            <person name="Pallen M.J."/>
        </authorList>
    </citation>
    <scope>NUCLEOTIDE SEQUENCE</scope>
    <source>
        <strain evidence="1">ChiGjej2B2-16831</strain>
    </source>
</reference>
<comment type="caution">
    <text evidence="1">The sequence shown here is derived from an EMBL/GenBank/DDBJ whole genome shotgun (WGS) entry which is preliminary data.</text>
</comment>
<dbReference type="NCBIfam" id="TIGR02531">
    <property type="entry name" value="yecD_yerC"/>
    <property type="match status" value="1"/>
</dbReference>
<gene>
    <name evidence="1" type="ORF">IAD24_04145</name>
</gene>
<evidence type="ECO:0008006" key="3">
    <source>
        <dbReference type="Google" id="ProtNLM"/>
    </source>
</evidence>